<reference evidence="1 2" key="1">
    <citation type="submission" date="2016-06" db="EMBL/GenBank/DDBJ databases">
        <authorList>
            <person name="Kjaerup R.B."/>
            <person name="Dalgaard T.S."/>
            <person name="Juul-Madsen H.R."/>
        </authorList>
    </citation>
    <scope>NUCLEOTIDE SEQUENCE [LARGE SCALE GENOMIC DNA]</scope>
    <source>
        <strain evidence="1 2">1S159</strain>
    </source>
</reference>
<evidence type="ECO:0000313" key="1">
    <source>
        <dbReference type="EMBL" id="OCH22293.1"/>
    </source>
</evidence>
<dbReference type="STRING" id="688.A6E04_10645"/>
<dbReference type="RefSeq" id="WP_065610837.1">
    <property type="nucleotide sequence ID" value="NZ_CAWMPN010000008.1"/>
</dbReference>
<dbReference type="Pfam" id="PF11659">
    <property type="entry name" value="DUF3261"/>
    <property type="match status" value="1"/>
</dbReference>
<dbReference type="PROSITE" id="PS51257">
    <property type="entry name" value="PROKAR_LIPOPROTEIN"/>
    <property type="match status" value="1"/>
</dbReference>
<dbReference type="OrthoDB" id="5915284at2"/>
<sequence length="209" mass="22911">MKRISLRLIHSIIFIVSLSLLGCASAPIKKANQVEVSPEQFVTLPQPNQYGSDISLSQLISVNWHGGKQQLPVQLQLTGNKLVLAGFASWGSRILSLDYDGQTLNTYVMAGLSETLPPPEQVLFNVMITLWPAEAWKASLDSIGWSLQDIGNQRVLSNDFGKTILIIDYSSIEDKLSGDIILTSPHLGYVITIKTFANAQAVMTKKKNG</sequence>
<dbReference type="AlphaFoldDB" id="A0A1B9P1R3"/>
<name>A0A1B9P1R3_ALILO</name>
<comment type="caution">
    <text evidence="1">The sequence shown here is derived from an EMBL/GenBank/DDBJ whole genome shotgun (WGS) entry which is preliminary data.</text>
</comment>
<dbReference type="InterPro" id="IPR021675">
    <property type="entry name" value="DUF3261"/>
</dbReference>
<gene>
    <name evidence="1" type="ORF">A6E04_10645</name>
</gene>
<protein>
    <recommendedName>
        <fullName evidence="3">DUF3261 domain-containing protein</fullName>
    </recommendedName>
</protein>
<accession>A0A1B9P1R3</accession>
<organism evidence="1 2">
    <name type="scientific">Aliivibrio logei</name>
    <name type="common">Vibrio logei</name>
    <dbReference type="NCBI Taxonomy" id="688"/>
    <lineage>
        <taxon>Bacteria</taxon>
        <taxon>Pseudomonadati</taxon>
        <taxon>Pseudomonadota</taxon>
        <taxon>Gammaproteobacteria</taxon>
        <taxon>Vibrionales</taxon>
        <taxon>Vibrionaceae</taxon>
        <taxon>Aliivibrio</taxon>
    </lineage>
</organism>
<evidence type="ECO:0000313" key="2">
    <source>
        <dbReference type="Proteomes" id="UP000093523"/>
    </source>
</evidence>
<dbReference type="EMBL" id="MAJU01000008">
    <property type="protein sequence ID" value="OCH22293.1"/>
    <property type="molecule type" value="Genomic_DNA"/>
</dbReference>
<dbReference type="Proteomes" id="UP000093523">
    <property type="component" value="Unassembled WGS sequence"/>
</dbReference>
<evidence type="ECO:0008006" key="3">
    <source>
        <dbReference type="Google" id="ProtNLM"/>
    </source>
</evidence>
<proteinExistence type="predicted"/>